<dbReference type="FunFam" id="3.30.565.10:FF:000006">
    <property type="entry name" value="Sensor histidine kinase WalK"/>
    <property type="match status" value="1"/>
</dbReference>
<keyword evidence="7" id="KW-0902">Two-component regulatory system</keyword>
<evidence type="ECO:0000256" key="3">
    <source>
        <dbReference type="ARBA" id="ARBA00012438"/>
    </source>
</evidence>
<name>A0A1I2W876_9FIRM</name>
<keyword evidence="8" id="KW-1133">Transmembrane helix</keyword>
<sequence>MIKKLQRKFILINMALVSLVLLIVFATIFMSNYQRLQSESHEALYRAMEQRMDTPPPKREIGRLSPGQKPFPITPVFTVVLDEKNNIVHTTQQNVSVSDDVLVKAVEKALASEYPEGILKDLNLRFLRRDIPDGTKIAFADRSNEINYMQSLFLISLVVGAGALIAFFFISLYLARWALRPAEKAWDQQRQFVADASHELKMPLTVILANIGILLAHRQDTIARQFKWVENTRVEAIRMKKLVDDLLFLAKSDASSVPLVHSEFNFSDTIWSCLLPFEPVAFEQGVTINADIEPDITVTGNGSQLKQLITILLDNACKYAGEKGIITVKLVREQKKVCLKVNNTGTPIPAIDLPHVFERFYRADKSRAREQGGYGLGLAIAKRIVENHHAKITAESTEDQGTTFTVKFSEL</sequence>
<dbReference type="PANTHER" id="PTHR45453">
    <property type="entry name" value="PHOSPHATE REGULON SENSOR PROTEIN PHOR"/>
    <property type="match status" value="1"/>
</dbReference>
<keyword evidence="6 10" id="KW-0418">Kinase</keyword>
<keyword evidence="8" id="KW-0472">Membrane</keyword>
<dbReference type="PROSITE" id="PS50109">
    <property type="entry name" value="HIS_KIN"/>
    <property type="match status" value="1"/>
</dbReference>
<dbReference type="InterPro" id="IPR004358">
    <property type="entry name" value="Sig_transdc_His_kin-like_C"/>
</dbReference>
<dbReference type="Proteomes" id="UP000199337">
    <property type="component" value="Unassembled WGS sequence"/>
</dbReference>
<comment type="catalytic activity">
    <reaction evidence="1">
        <text>ATP + protein L-histidine = ADP + protein N-phospho-L-histidine.</text>
        <dbReference type="EC" id="2.7.13.3"/>
    </reaction>
</comment>
<dbReference type="Gene3D" id="3.30.565.10">
    <property type="entry name" value="Histidine kinase-like ATPase, C-terminal domain"/>
    <property type="match status" value="1"/>
</dbReference>
<dbReference type="PRINTS" id="PR00344">
    <property type="entry name" value="BCTRLSENSOR"/>
</dbReference>
<dbReference type="InterPro" id="IPR036097">
    <property type="entry name" value="HisK_dim/P_sf"/>
</dbReference>
<dbReference type="CDD" id="cd00075">
    <property type="entry name" value="HATPase"/>
    <property type="match status" value="1"/>
</dbReference>
<feature type="transmembrane region" description="Helical" evidence="8">
    <location>
        <begin position="152"/>
        <end position="175"/>
    </location>
</feature>
<dbReference type="SMART" id="SM00388">
    <property type="entry name" value="HisKA"/>
    <property type="match status" value="1"/>
</dbReference>
<evidence type="ECO:0000256" key="5">
    <source>
        <dbReference type="ARBA" id="ARBA00022679"/>
    </source>
</evidence>
<dbReference type="InterPro" id="IPR003594">
    <property type="entry name" value="HATPase_dom"/>
</dbReference>
<dbReference type="PANTHER" id="PTHR45453:SF1">
    <property type="entry name" value="PHOSPHATE REGULON SENSOR PROTEIN PHOR"/>
    <property type="match status" value="1"/>
</dbReference>
<reference evidence="11" key="1">
    <citation type="submission" date="2016-10" db="EMBL/GenBank/DDBJ databases">
        <authorList>
            <person name="Varghese N."/>
            <person name="Submissions S."/>
        </authorList>
    </citation>
    <scope>NUCLEOTIDE SEQUENCE [LARGE SCALE GENOMIC DNA]</scope>
    <source>
        <strain evidence="11">DSM 17038</strain>
    </source>
</reference>
<dbReference type="SUPFAM" id="SSF55874">
    <property type="entry name" value="ATPase domain of HSP90 chaperone/DNA topoisomerase II/histidine kinase"/>
    <property type="match status" value="1"/>
</dbReference>
<evidence type="ECO:0000256" key="1">
    <source>
        <dbReference type="ARBA" id="ARBA00000085"/>
    </source>
</evidence>
<dbReference type="CDD" id="cd00082">
    <property type="entry name" value="HisKA"/>
    <property type="match status" value="1"/>
</dbReference>
<dbReference type="InterPro" id="IPR050351">
    <property type="entry name" value="BphY/WalK/GraS-like"/>
</dbReference>
<evidence type="ECO:0000313" key="11">
    <source>
        <dbReference type="Proteomes" id="UP000199337"/>
    </source>
</evidence>
<proteinExistence type="predicted"/>
<evidence type="ECO:0000313" key="10">
    <source>
        <dbReference type="EMBL" id="SFG97575.1"/>
    </source>
</evidence>
<dbReference type="SUPFAM" id="SSF47384">
    <property type="entry name" value="Homodimeric domain of signal transducing histidine kinase"/>
    <property type="match status" value="1"/>
</dbReference>
<dbReference type="Gene3D" id="1.10.287.130">
    <property type="match status" value="1"/>
</dbReference>
<keyword evidence="4" id="KW-0597">Phosphoprotein</keyword>
<dbReference type="GO" id="GO:0016036">
    <property type="term" value="P:cellular response to phosphate starvation"/>
    <property type="evidence" value="ECO:0007669"/>
    <property type="project" value="TreeGrafter"/>
</dbReference>
<evidence type="ECO:0000256" key="8">
    <source>
        <dbReference type="SAM" id="Phobius"/>
    </source>
</evidence>
<evidence type="ECO:0000256" key="4">
    <source>
        <dbReference type="ARBA" id="ARBA00022553"/>
    </source>
</evidence>
<protein>
    <recommendedName>
        <fullName evidence="3">histidine kinase</fullName>
        <ecNumber evidence="3">2.7.13.3</ecNumber>
    </recommendedName>
</protein>
<comment type="subcellular location">
    <subcellularLocation>
        <location evidence="2">Membrane</location>
    </subcellularLocation>
</comment>
<dbReference type="EC" id="2.7.13.3" evidence="3"/>
<dbReference type="SMART" id="SM00387">
    <property type="entry name" value="HATPase_c"/>
    <property type="match status" value="1"/>
</dbReference>
<keyword evidence="8" id="KW-0812">Transmembrane</keyword>
<dbReference type="OrthoDB" id="112712at2"/>
<feature type="transmembrane region" description="Helical" evidence="8">
    <location>
        <begin position="9"/>
        <end position="30"/>
    </location>
</feature>
<dbReference type="GO" id="GO:0004721">
    <property type="term" value="F:phosphoprotein phosphatase activity"/>
    <property type="evidence" value="ECO:0007669"/>
    <property type="project" value="TreeGrafter"/>
</dbReference>
<dbReference type="Pfam" id="PF02518">
    <property type="entry name" value="HATPase_c"/>
    <property type="match status" value="1"/>
</dbReference>
<dbReference type="InterPro" id="IPR036890">
    <property type="entry name" value="HATPase_C_sf"/>
</dbReference>
<evidence type="ECO:0000256" key="6">
    <source>
        <dbReference type="ARBA" id="ARBA00022777"/>
    </source>
</evidence>
<feature type="domain" description="Histidine kinase" evidence="9">
    <location>
        <begin position="195"/>
        <end position="411"/>
    </location>
</feature>
<gene>
    <name evidence="10" type="ORF">SAMN05660649_03350</name>
</gene>
<dbReference type="STRING" id="341036.SAMN05660649_03350"/>
<dbReference type="GO" id="GO:0005886">
    <property type="term" value="C:plasma membrane"/>
    <property type="evidence" value="ECO:0007669"/>
    <property type="project" value="TreeGrafter"/>
</dbReference>
<keyword evidence="5" id="KW-0808">Transferase</keyword>
<dbReference type="GO" id="GO:0000155">
    <property type="term" value="F:phosphorelay sensor kinase activity"/>
    <property type="evidence" value="ECO:0007669"/>
    <property type="project" value="InterPro"/>
</dbReference>
<evidence type="ECO:0000256" key="7">
    <source>
        <dbReference type="ARBA" id="ARBA00023012"/>
    </source>
</evidence>
<evidence type="ECO:0000256" key="2">
    <source>
        <dbReference type="ARBA" id="ARBA00004370"/>
    </source>
</evidence>
<accession>A0A1I2W876</accession>
<dbReference type="RefSeq" id="WP_092472510.1">
    <property type="nucleotide sequence ID" value="NZ_FOOX01000013.1"/>
</dbReference>
<dbReference type="Pfam" id="PF00512">
    <property type="entry name" value="HisKA"/>
    <property type="match status" value="1"/>
</dbReference>
<dbReference type="InterPro" id="IPR005467">
    <property type="entry name" value="His_kinase_dom"/>
</dbReference>
<dbReference type="EMBL" id="FOOX01000013">
    <property type="protein sequence ID" value="SFG97575.1"/>
    <property type="molecule type" value="Genomic_DNA"/>
</dbReference>
<dbReference type="InterPro" id="IPR003661">
    <property type="entry name" value="HisK_dim/P_dom"/>
</dbReference>
<organism evidence="10 11">
    <name type="scientific">Desulfotruncus arcticus DSM 17038</name>
    <dbReference type="NCBI Taxonomy" id="1121424"/>
    <lineage>
        <taxon>Bacteria</taxon>
        <taxon>Bacillati</taxon>
        <taxon>Bacillota</taxon>
        <taxon>Clostridia</taxon>
        <taxon>Eubacteriales</taxon>
        <taxon>Desulfallaceae</taxon>
        <taxon>Desulfotruncus</taxon>
    </lineage>
</organism>
<keyword evidence="11" id="KW-1185">Reference proteome</keyword>
<evidence type="ECO:0000259" key="9">
    <source>
        <dbReference type="PROSITE" id="PS50109"/>
    </source>
</evidence>
<dbReference type="AlphaFoldDB" id="A0A1I2W876"/>